<proteinExistence type="predicted"/>
<name>A0ABT3ZLY8_9BURK</name>
<reference evidence="1" key="1">
    <citation type="submission" date="2022-11" db="EMBL/GenBank/DDBJ databases">
        <title>Robbsia betulipollinis sp. nov., isolated from pollen of birch (Betula pendula).</title>
        <authorList>
            <person name="Shi H."/>
            <person name="Ambika Manirajan B."/>
            <person name="Ratering S."/>
            <person name="Geissler-Plaum R."/>
            <person name="Schnell S."/>
        </authorList>
    </citation>
    <scope>NUCLEOTIDE SEQUENCE</scope>
    <source>
        <strain evidence="1">Bb-Pol-6</strain>
    </source>
</reference>
<evidence type="ECO:0000313" key="1">
    <source>
        <dbReference type="EMBL" id="MCY0387477.1"/>
    </source>
</evidence>
<evidence type="ECO:0000313" key="2">
    <source>
        <dbReference type="Proteomes" id="UP001082899"/>
    </source>
</evidence>
<gene>
    <name evidence="1" type="ORF">OVY01_09560</name>
</gene>
<dbReference type="EMBL" id="JAPMXC010000001">
    <property type="protein sequence ID" value="MCY0387477.1"/>
    <property type="molecule type" value="Genomic_DNA"/>
</dbReference>
<dbReference type="Proteomes" id="UP001082899">
    <property type="component" value="Unassembled WGS sequence"/>
</dbReference>
<keyword evidence="2" id="KW-1185">Reference proteome</keyword>
<protein>
    <submittedName>
        <fullName evidence="1">Uncharacterized protein</fullName>
    </submittedName>
</protein>
<organism evidence="1 2">
    <name type="scientific">Robbsia betulipollinis</name>
    <dbReference type="NCBI Taxonomy" id="2981849"/>
    <lineage>
        <taxon>Bacteria</taxon>
        <taxon>Pseudomonadati</taxon>
        <taxon>Pseudomonadota</taxon>
        <taxon>Betaproteobacteria</taxon>
        <taxon>Burkholderiales</taxon>
        <taxon>Burkholderiaceae</taxon>
        <taxon>Robbsia</taxon>
    </lineage>
</organism>
<dbReference type="RefSeq" id="WP_267847216.1">
    <property type="nucleotide sequence ID" value="NZ_JAPMXC010000001.1"/>
</dbReference>
<comment type="caution">
    <text evidence="1">The sequence shown here is derived from an EMBL/GenBank/DDBJ whole genome shotgun (WGS) entry which is preliminary data.</text>
</comment>
<accession>A0ABT3ZLY8</accession>
<sequence>MARKYIEPTEAEEAAINRGIASDPDAREIPEEVIKRMRPFFEPMAQINDDAQWGAELDSTLPPPHRTALEEFLKDGNAHIHQPERSATLTPKEASD</sequence>